<accession>A0A1W2CRJ9</accession>
<dbReference type="InterPro" id="IPR036866">
    <property type="entry name" value="RibonucZ/Hydroxyglut_hydro"/>
</dbReference>
<evidence type="ECO:0000313" key="2">
    <source>
        <dbReference type="EMBL" id="SMC87596.1"/>
    </source>
</evidence>
<protein>
    <submittedName>
        <fullName evidence="2">Glyoxylase, beta-lactamase superfamily II</fullName>
    </submittedName>
</protein>
<dbReference type="Proteomes" id="UP000192790">
    <property type="component" value="Unassembled WGS sequence"/>
</dbReference>
<dbReference type="InterPro" id="IPR001279">
    <property type="entry name" value="Metallo-B-lactamas"/>
</dbReference>
<dbReference type="OrthoDB" id="367237at2"/>
<name>A0A1W2CRJ9_9FIRM</name>
<dbReference type="AlphaFoldDB" id="A0A1W2CRJ9"/>
<dbReference type="SUPFAM" id="SSF56281">
    <property type="entry name" value="Metallo-hydrolase/oxidoreductase"/>
    <property type="match status" value="1"/>
</dbReference>
<reference evidence="2 3" key="1">
    <citation type="submission" date="2017-04" db="EMBL/GenBank/DDBJ databases">
        <authorList>
            <person name="Afonso C.L."/>
            <person name="Miller P.J."/>
            <person name="Scott M.A."/>
            <person name="Spackman E."/>
            <person name="Goraichik I."/>
            <person name="Dimitrov K.M."/>
            <person name="Suarez D.L."/>
            <person name="Swayne D.E."/>
        </authorList>
    </citation>
    <scope>NUCLEOTIDE SEQUENCE [LARGE SCALE GENOMIC DNA]</scope>
    <source>
        <strain evidence="2 3">DSM 12816</strain>
    </source>
</reference>
<dbReference type="STRING" id="1122930.SAMN02745168_0171"/>
<proteinExistence type="predicted"/>
<dbReference type="SMART" id="SM00849">
    <property type="entry name" value="Lactamase_B"/>
    <property type="match status" value="1"/>
</dbReference>
<organism evidence="2 3">
    <name type="scientific">Papillibacter cinnamivorans DSM 12816</name>
    <dbReference type="NCBI Taxonomy" id="1122930"/>
    <lineage>
        <taxon>Bacteria</taxon>
        <taxon>Bacillati</taxon>
        <taxon>Bacillota</taxon>
        <taxon>Clostridia</taxon>
        <taxon>Eubacteriales</taxon>
        <taxon>Oscillospiraceae</taxon>
        <taxon>Papillibacter</taxon>
    </lineage>
</organism>
<feature type="domain" description="Metallo-beta-lactamase" evidence="1">
    <location>
        <begin position="18"/>
        <end position="206"/>
    </location>
</feature>
<evidence type="ECO:0000259" key="1">
    <source>
        <dbReference type="SMART" id="SM00849"/>
    </source>
</evidence>
<dbReference type="EMBL" id="FWXW01000012">
    <property type="protein sequence ID" value="SMC87596.1"/>
    <property type="molecule type" value="Genomic_DNA"/>
</dbReference>
<sequence length="296" mass="33355">MKITHVRGNTYYIEATQSIPFYRLDGSDIILLDSGYKTLDREGLVALFEENGFRVKGIVGSHIHIDHGGNHTFFQERDGTVIALPMVEAAIAVSPLTLKCCYYTWSTKQIVKSFDSLIVRPDIVFPQEDGLVTVCGVPFGIYDLPGHSPGHVGISTPDNVLYVADAVIGEALLETAKLPTAYCYTYYLKSMLRLCDLKFDAYLLAHQGTYEQIAPLVKMNEDNLEGKAQKVLELLTRPMGMDEIIKTTWEAFGMRSNRLFRAAIYERNLRSFVEYLLDRGDLVFTLDSGVRKYSRV</sequence>
<dbReference type="Gene3D" id="3.60.15.10">
    <property type="entry name" value="Ribonuclease Z/Hydroxyacylglutathione hydrolase-like"/>
    <property type="match status" value="1"/>
</dbReference>
<gene>
    <name evidence="2" type="ORF">SAMN02745168_0171</name>
</gene>
<dbReference type="Pfam" id="PF00753">
    <property type="entry name" value="Lactamase_B"/>
    <property type="match status" value="1"/>
</dbReference>
<dbReference type="RefSeq" id="WP_084235590.1">
    <property type="nucleotide sequence ID" value="NZ_FWXW01000012.1"/>
</dbReference>
<evidence type="ECO:0000313" key="3">
    <source>
        <dbReference type="Proteomes" id="UP000192790"/>
    </source>
</evidence>
<keyword evidence="3" id="KW-1185">Reference proteome</keyword>